<proteinExistence type="predicted"/>
<organism evidence="1 2">
    <name type="scientific">Racocetra persica</name>
    <dbReference type="NCBI Taxonomy" id="160502"/>
    <lineage>
        <taxon>Eukaryota</taxon>
        <taxon>Fungi</taxon>
        <taxon>Fungi incertae sedis</taxon>
        <taxon>Mucoromycota</taxon>
        <taxon>Glomeromycotina</taxon>
        <taxon>Glomeromycetes</taxon>
        <taxon>Diversisporales</taxon>
        <taxon>Gigasporaceae</taxon>
        <taxon>Racocetra</taxon>
    </lineage>
</organism>
<keyword evidence="2" id="KW-1185">Reference proteome</keyword>
<sequence length="100" mass="11391">VMKFTSHWLHDFLSTFFKESFAERKKSIEASKPKPASARPLLPPNIEKDKTITEKASRMLAKAEECFEAQKYKDYVELLEKTVQLGSAKAAVKLALVHHT</sequence>
<protein>
    <submittedName>
        <fullName evidence="1">34521_t:CDS:1</fullName>
    </submittedName>
</protein>
<comment type="caution">
    <text evidence="1">The sequence shown here is derived from an EMBL/GenBank/DDBJ whole genome shotgun (WGS) entry which is preliminary data.</text>
</comment>
<gene>
    <name evidence="1" type="ORF">RPERSI_LOCUS14849</name>
</gene>
<dbReference type="EMBL" id="CAJVQC010034868">
    <property type="protein sequence ID" value="CAG8757527.1"/>
    <property type="molecule type" value="Genomic_DNA"/>
</dbReference>
<reference evidence="1" key="1">
    <citation type="submission" date="2021-06" db="EMBL/GenBank/DDBJ databases">
        <authorList>
            <person name="Kallberg Y."/>
            <person name="Tangrot J."/>
            <person name="Rosling A."/>
        </authorList>
    </citation>
    <scope>NUCLEOTIDE SEQUENCE</scope>
    <source>
        <strain evidence="1">MA461A</strain>
    </source>
</reference>
<evidence type="ECO:0000313" key="1">
    <source>
        <dbReference type="EMBL" id="CAG8757527.1"/>
    </source>
</evidence>
<feature type="non-terminal residue" evidence="1">
    <location>
        <position position="1"/>
    </location>
</feature>
<dbReference type="Proteomes" id="UP000789920">
    <property type="component" value="Unassembled WGS sequence"/>
</dbReference>
<name>A0ACA9QLG6_9GLOM</name>
<evidence type="ECO:0000313" key="2">
    <source>
        <dbReference type="Proteomes" id="UP000789920"/>
    </source>
</evidence>
<feature type="non-terminal residue" evidence="1">
    <location>
        <position position="100"/>
    </location>
</feature>
<accession>A0ACA9QLG6</accession>